<name>A0A1F5S4B1_9BACT</name>
<dbReference type="CDD" id="cd22784">
    <property type="entry name" value="DPBB_MltA_YuiC-like"/>
    <property type="match status" value="1"/>
</dbReference>
<comment type="caution">
    <text evidence="1">The sequence shown here is derived from an EMBL/GenBank/DDBJ whole genome shotgun (WGS) entry which is preliminary data.</text>
</comment>
<accession>A0A1F5S4B1</accession>
<dbReference type="EMBL" id="MFGA01000006">
    <property type="protein sequence ID" value="OGF21412.1"/>
    <property type="molecule type" value="Genomic_DNA"/>
</dbReference>
<evidence type="ECO:0000313" key="2">
    <source>
        <dbReference type="Proteomes" id="UP000177407"/>
    </source>
</evidence>
<organism evidence="1 2">
    <name type="scientific">Candidatus Falkowbacteria bacterium RIFOXYA2_FULL_38_12</name>
    <dbReference type="NCBI Taxonomy" id="1797993"/>
    <lineage>
        <taxon>Bacteria</taxon>
        <taxon>Candidatus Falkowiibacteriota</taxon>
    </lineage>
</organism>
<evidence type="ECO:0008006" key="3">
    <source>
        <dbReference type="Google" id="ProtNLM"/>
    </source>
</evidence>
<sequence length="161" mass="18036">MNFKNKLSSVAHFAVIFAIMADLVLPKTTSAETSFIPPNDLLQVNPLAIEKPFVAGTLPKAENITGRRTITVVVTAYSSTPDQTDDTPFITASGSTVHPGTLAANFLRFGTKVRFPDYDKDKIYIVEDRMNQRYTKRADIWMETRGEAKQFGVRTLKMEIF</sequence>
<reference evidence="1 2" key="1">
    <citation type="journal article" date="2016" name="Nat. Commun.">
        <title>Thousands of microbial genomes shed light on interconnected biogeochemical processes in an aquifer system.</title>
        <authorList>
            <person name="Anantharaman K."/>
            <person name="Brown C.T."/>
            <person name="Hug L.A."/>
            <person name="Sharon I."/>
            <person name="Castelle C.J."/>
            <person name="Probst A.J."/>
            <person name="Thomas B.C."/>
            <person name="Singh A."/>
            <person name="Wilkins M.J."/>
            <person name="Karaoz U."/>
            <person name="Brodie E.L."/>
            <person name="Williams K.H."/>
            <person name="Hubbard S.S."/>
            <person name="Banfield J.F."/>
        </authorList>
    </citation>
    <scope>NUCLEOTIDE SEQUENCE [LARGE SCALE GENOMIC DNA]</scope>
</reference>
<protein>
    <recommendedName>
        <fullName evidence="3">3D domain-containing protein</fullName>
    </recommendedName>
</protein>
<dbReference type="Proteomes" id="UP000177407">
    <property type="component" value="Unassembled WGS sequence"/>
</dbReference>
<proteinExistence type="predicted"/>
<gene>
    <name evidence="1" type="ORF">A2257_00445</name>
</gene>
<evidence type="ECO:0000313" key="1">
    <source>
        <dbReference type="EMBL" id="OGF21412.1"/>
    </source>
</evidence>
<dbReference type="AlphaFoldDB" id="A0A1F5S4B1"/>